<evidence type="ECO:0000313" key="5">
    <source>
        <dbReference type="Proteomes" id="UP000187172"/>
    </source>
</evidence>
<keyword evidence="2" id="KW-0812">Transmembrane</keyword>
<dbReference type="EMBL" id="MRTP01000016">
    <property type="protein sequence ID" value="OMF48764.1"/>
    <property type="molecule type" value="Genomic_DNA"/>
</dbReference>
<protein>
    <submittedName>
        <fullName evidence="4">Alkaline phosphatase</fullName>
    </submittedName>
</protein>
<reference evidence="4 5" key="1">
    <citation type="submission" date="2016-11" db="EMBL/GenBank/DDBJ databases">
        <title>Paenibacillus species isolates.</title>
        <authorList>
            <person name="Beno S.M."/>
        </authorList>
    </citation>
    <scope>NUCLEOTIDE SEQUENCE [LARGE SCALE GENOMIC DNA]</scope>
    <source>
        <strain evidence="4 5">FSL R5-0378</strain>
    </source>
</reference>
<comment type="caution">
    <text evidence="4">The sequence shown here is derived from an EMBL/GenBank/DDBJ whole genome shotgun (WGS) entry which is preliminary data.</text>
</comment>
<evidence type="ECO:0000256" key="1">
    <source>
        <dbReference type="ARBA" id="ARBA00010792"/>
    </source>
</evidence>
<feature type="transmembrane region" description="Helical" evidence="2">
    <location>
        <begin position="138"/>
        <end position="156"/>
    </location>
</feature>
<feature type="domain" description="VTT" evidence="3">
    <location>
        <begin position="32"/>
        <end position="157"/>
    </location>
</feature>
<dbReference type="Proteomes" id="UP000187172">
    <property type="component" value="Unassembled WGS sequence"/>
</dbReference>
<sequence length="208" mass="24029">MELLKWIHLMFEQYGYLVLFLGLALEFIALPFPGETTMAYAGFLSYDGMLHYGWLLIIAFAGTTLGMTITYFIGLKAGLPFLQRYGKWFLLSEHKLERASRWFNKYGQSLVFIGYFIPGVRHFTGYFAGMIALPFRKFALFAYSGALVWVLLFISIGKIFGPQWKFAFHLVEKYSFWIVGAVIIAAVGFLVYRYRKKMRSLLSKLHVS</sequence>
<accession>A0A1R1EAC1</accession>
<evidence type="ECO:0000256" key="2">
    <source>
        <dbReference type="SAM" id="Phobius"/>
    </source>
</evidence>
<dbReference type="PANTHER" id="PTHR42709">
    <property type="entry name" value="ALKALINE PHOSPHATASE LIKE PROTEIN"/>
    <property type="match status" value="1"/>
</dbReference>
<keyword evidence="2" id="KW-0472">Membrane</keyword>
<evidence type="ECO:0000313" key="4">
    <source>
        <dbReference type="EMBL" id="OMF48764.1"/>
    </source>
</evidence>
<dbReference type="STRING" id="297318.BK138_30865"/>
<dbReference type="AlphaFoldDB" id="A0A1R1EAC1"/>
<feature type="transmembrane region" description="Helical" evidence="2">
    <location>
        <begin position="176"/>
        <end position="194"/>
    </location>
</feature>
<organism evidence="4 5">
    <name type="scientific">Paenibacillus rhizosphaerae</name>
    <dbReference type="NCBI Taxonomy" id="297318"/>
    <lineage>
        <taxon>Bacteria</taxon>
        <taxon>Bacillati</taxon>
        <taxon>Bacillota</taxon>
        <taxon>Bacilli</taxon>
        <taxon>Bacillales</taxon>
        <taxon>Paenibacillaceae</taxon>
        <taxon>Paenibacillus</taxon>
    </lineage>
</organism>
<dbReference type="RefSeq" id="WP_076175754.1">
    <property type="nucleotide sequence ID" value="NZ_MRTP01000016.1"/>
</dbReference>
<gene>
    <name evidence="4" type="ORF">BK138_30865</name>
</gene>
<dbReference type="PANTHER" id="PTHR42709:SF9">
    <property type="entry name" value="ALKALINE PHOSPHATASE LIKE PROTEIN"/>
    <property type="match status" value="1"/>
</dbReference>
<feature type="transmembrane region" description="Helical" evidence="2">
    <location>
        <begin position="14"/>
        <end position="32"/>
    </location>
</feature>
<evidence type="ECO:0000259" key="3">
    <source>
        <dbReference type="Pfam" id="PF09335"/>
    </source>
</evidence>
<dbReference type="GO" id="GO:0005886">
    <property type="term" value="C:plasma membrane"/>
    <property type="evidence" value="ECO:0007669"/>
    <property type="project" value="TreeGrafter"/>
</dbReference>
<comment type="similarity">
    <text evidence="1">Belongs to the DedA family.</text>
</comment>
<feature type="transmembrane region" description="Helical" evidence="2">
    <location>
        <begin position="52"/>
        <end position="74"/>
    </location>
</feature>
<name>A0A1R1EAC1_9BACL</name>
<proteinExistence type="inferred from homology"/>
<dbReference type="InterPro" id="IPR051311">
    <property type="entry name" value="DedA_domain"/>
</dbReference>
<dbReference type="Pfam" id="PF09335">
    <property type="entry name" value="VTT_dom"/>
    <property type="match status" value="1"/>
</dbReference>
<dbReference type="InterPro" id="IPR032816">
    <property type="entry name" value="VTT_dom"/>
</dbReference>
<keyword evidence="5" id="KW-1185">Reference proteome</keyword>
<keyword evidence="2" id="KW-1133">Transmembrane helix</keyword>